<keyword evidence="1" id="KW-1133">Transmembrane helix</keyword>
<dbReference type="InterPro" id="IPR059214">
    <property type="entry name" value="MSC_0882-like"/>
</dbReference>
<comment type="caution">
    <text evidence="2">The sequence shown here is derived from an EMBL/GenBank/DDBJ whole genome shotgun (WGS) entry which is preliminary data.</text>
</comment>
<dbReference type="AlphaFoldDB" id="N9VCL1"/>
<dbReference type="Proteomes" id="UP000013131">
    <property type="component" value="Unassembled WGS sequence"/>
</dbReference>
<dbReference type="STRING" id="1188233.MAU_1780"/>
<accession>N9VCL1</accession>
<name>N9VCL1_9BACT</name>
<evidence type="ECO:0000256" key="1">
    <source>
        <dbReference type="SAM" id="Phobius"/>
    </source>
</evidence>
<dbReference type="PATRIC" id="fig|1188233.3.peg.179"/>
<evidence type="ECO:0000313" key="2">
    <source>
        <dbReference type="EMBL" id="ENY69136.1"/>
    </source>
</evidence>
<protein>
    <submittedName>
        <fullName evidence="2">Uncharacterized protein</fullName>
    </submittedName>
</protein>
<feature type="transmembrane region" description="Helical" evidence="1">
    <location>
        <begin position="231"/>
        <end position="249"/>
    </location>
</feature>
<sequence>MEKKYMETQQNGMYRLINFEKKTKSLSLIFFLILLFISVITIFLIATKRVYLEIINNGKNVHITPWWFYILPSFYSLYSIIEIILISIDIVTLKKAWSIVLNETNAQNFTPLFFLKTYRNLLKKQATSFWIAFSCIFYLSIFTAIIYGLSKIKNQTIVKRINLHNSFSDPKAFIWFLVSILILIAMTYIFKAISLKIRRNNFELFFSISSIDYLEISRLKSATHKFCFKVFLWSIFLLVLMPIALFILISKKMLRLSKKT</sequence>
<reference evidence="2 3" key="1">
    <citation type="journal article" date="2013" name="Genome Announc.">
        <title>Draft Genome Sequences of Mycoplasma auris and Mycoplasma yeatsii, Two Species of the Ear Canal of Caprinae.</title>
        <authorList>
            <person name="Dordet-Frisoni E."/>
            <person name="Baranowski E."/>
            <person name="Barre A."/>
            <person name="Blanchard A."/>
            <person name="Breton M."/>
            <person name="Couture C."/>
            <person name="Dupuy V."/>
            <person name="Gaurivaud P."/>
            <person name="Jacob D."/>
            <person name="Lemaitre C."/>
            <person name="Manso-Silvan L."/>
            <person name="Nikolski M."/>
            <person name="Nouvel L.X."/>
            <person name="Poumarat F."/>
            <person name="Sirand-Pugnet P."/>
            <person name="Thebault P."/>
            <person name="Theil S."/>
            <person name="Thiaucourt F."/>
            <person name="Citti C."/>
            <person name="Tardy F."/>
        </authorList>
    </citation>
    <scope>NUCLEOTIDE SEQUENCE [LARGE SCALE GENOMIC DNA]</scope>
    <source>
        <strain evidence="2 3">15026</strain>
    </source>
</reference>
<dbReference type="eggNOG" id="ENOG5031ZAN">
    <property type="taxonomic scope" value="Bacteria"/>
</dbReference>
<feature type="transmembrane region" description="Helical" evidence="1">
    <location>
        <begin position="129"/>
        <end position="152"/>
    </location>
</feature>
<feature type="transmembrane region" description="Helical" evidence="1">
    <location>
        <begin position="172"/>
        <end position="190"/>
    </location>
</feature>
<dbReference type="NCBIfam" id="NF045846">
    <property type="entry name" value="MSC0882_dom"/>
    <property type="match status" value="1"/>
</dbReference>
<organism evidence="2 3">
    <name type="scientific">Metamycoplasma auris 15026</name>
    <dbReference type="NCBI Taxonomy" id="1188233"/>
    <lineage>
        <taxon>Bacteria</taxon>
        <taxon>Bacillati</taxon>
        <taxon>Mycoplasmatota</taxon>
        <taxon>Mycoplasmoidales</taxon>
        <taxon>Metamycoplasmataceae</taxon>
        <taxon>Metamycoplasma</taxon>
    </lineage>
</organism>
<keyword evidence="1" id="KW-0472">Membrane</keyword>
<dbReference type="RefSeq" id="WP_004423707.1">
    <property type="nucleotide sequence ID" value="NZ_AORI01000005.1"/>
</dbReference>
<gene>
    <name evidence="2" type="ORF">MAU_1780</name>
</gene>
<feature type="transmembrane region" description="Helical" evidence="1">
    <location>
        <begin position="25"/>
        <end position="46"/>
    </location>
</feature>
<keyword evidence="1" id="KW-0812">Transmembrane</keyword>
<dbReference type="EMBL" id="AORI01000005">
    <property type="protein sequence ID" value="ENY69136.1"/>
    <property type="molecule type" value="Genomic_DNA"/>
</dbReference>
<proteinExistence type="predicted"/>
<keyword evidence="3" id="KW-1185">Reference proteome</keyword>
<feature type="transmembrane region" description="Helical" evidence="1">
    <location>
        <begin position="66"/>
        <end position="88"/>
    </location>
</feature>
<evidence type="ECO:0000313" key="3">
    <source>
        <dbReference type="Proteomes" id="UP000013131"/>
    </source>
</evidence>